<dbReference type="OrthoDB" id="7203819at2"/>
<dbReference type="AlphaFoldDB" id="A0A081RJE9"/>
<reference evidence="1 2" key="1">
    <citation type="submission" date="2014-02" db="EMBL/GenBank/DDBJ databases">
        <title>Whole genome sequence of Sphingobium chlorophenolicum NBRC 16172.</title>
        <authorList>
            <person name="Gan H.M."/>
            <person name="Gan H.Y."/>
            <person name="Chew T.H."/>
            <person name="Savka M.A."/>
        </authorList>
    </citation>
    <scope>NUCLEOTIDE SEQUENCE [LARGE SCALE GENOMIC DNA]</scope>
    <source>
        <strain evidence="1 2">NBRC 16172</strain>
    </source>
</reference>
<dbReference type="eggNOG" id="ENOG502ZITC">
    <property type="taxonomic scope" value="Bacteria"/>
</dbReference>
<comment type="caution">
    <text evidence="1">The sequence shown here is derived from an EMBL/GenBank/DDBJ whole genome shotgun (WGS) entry which is preliminary data.</text>
</comment>
<organism evidence="1 2">
    <name type="scientific">Sphingobium chlorophenolicum</name>
    <dbReference type="NCBI Taxonomy" id="46429"/>
    <lineage>
        <taxon>Bacteria</taxon>
        <taxon>Pseudomonadati</taxon>
        <taxon>Pseudomonadota</taxon>
        <taxon>Alphaproteobacteria</taxon>
        <taxon>Sphingomonadales</taxon>
        <taxon>Sphingomonadaceae</taxon>
        <taxon>Sphingobium</taxon>
    </lineage>
</organism>
<dbReference type="Proteomes" id="UP000028411">
    <property type="component" value="Unassembled WGS sequence"/>
</dbReference>
<evidence type="ECO:0000313" key="2">
    <source>
        <dbReference type="Proteomes" id="UP000028411"/>
    </source>
</evidence>
<sequence>MIILNHADAYHGDLADVRNARLDQLGEYSDLATFIVVEPGDRPGDIEPDPTINIVDGLAFGHPDFVPSFEFCERHQDGWELCFILSDDGFGHIILIPHREGIDPTLLALCRQFG</sequence>
<dbReference type="EMBL" id="JFHR01000002">
    <property type="protein sequence ID" value="KEQ55322.1"/>
    <property type="molecule type" value="Genomic_DNA"/>
</dbReference>
<dbReference type="RefSeq" id="WP_037446896.1">
    <property type="nucleotide sequence ID" value="NZ_JFHR01000002.1"/>
</dbReference>
<accession>A0A081RJE9</accession>
<proteinExistence type="predicted"/>
<protein>
    <submittedName>
        <fullName evidence="1">Uncharacterized protein</fullName>
    </submittedName>
</protein>
<evidence type="ECO:0000313" key="1">
    <source>
        <dbReference type="EMBL" id="KEQ55322.1"/>
    </source>
</evidence>
<dbReference type="PATRIC" id="fig|46429.4.peg.479"/>
<gene>
    <name evidence="1" type="ORF">BV95_00485</name>
</gene>
<name>A0A081RJE9_SPHCR</name>